<feature type="region of interest" description="Disordered" evidence="1">
    <location>
        <begin position="86"/>
        <end position="105"/>
    </location>
</feature>
<protein>
    <recommendedName>
        <fullName evidence="2">Ecto-NOX disulfide-thiol exchanger 1/2 domain-containing protein</fullName>
    </recommendedName>
</protein>
<reference evidence="3" key="1">
    <citation type="journal article" date="2022" name="bioRxiv">
        <title>Sequencing and chromosome-scale assembly of the giantPleurodeles waltlgenome.</title>
        <authorList>
            <person name="Brown T."/>
            <person name="Elewa A."/>
            <person name="Iarovenko S."/>
            <person name="Subramanian E."/>
            <person name="Araus A.J."/>
            <person name="Petzold A."/>
            <person name="Susuki M."/>
            <person name="Suzuki K.-i.T."/>
            <person name="Hayashi T."/>
            <person name="Toyoda A."/>
            <person name="Oliveira C."/>
            <person name="Osipova E."/>
            <person name="Leigh N.D."/>
            <person name="Simon A."/>
            <person name="Yun M.H."/>
        </authorList>
    </citation>
    <scope>NUCLEOTIDE SEQUENCE</scope>
    <source>
        <strain evidence="3">20211129_DDA</strain>
        <tissue evidence="3">Liver</tissue>
    </source>
</reference>
<evidence type="ECO:0000313" key="4">
    <source>
        <dbReference type="Proteomes" id="UP001066276"/>
    </source>
</evidence>
<comment type="caution">
    <text evidence="3">The sequence shown here is derived from an EMBL/GenBank/DDBJ whole genome shotgun (WGS) entry which is preliminary data.</text>
</comment>
<evidence type="ECO:0000313" key="3">
    <source>
        <dbReference type="EMBL" id="KAJ1192956.1"/>
    </source>
</evidence>
<sequence length="105" mass="11923">MNTTLYAYCIQYVKILQAIQDTKTTLETKIDTISQEVNLLHADTRKLADRVDDTESSLATMQPTVQDLQTQMSQLRMEVSSLHCRAEEAEGRSRRNNVGFVSSQL</sequence>
<feature type="domain" description="Ecto-NOX disulfide-thiol exchanger 1/2" evidence="2">
    <location>
        <begin position="17"/>
        <end position="95"/>
    </location>
</feature>
<accession>A0AAV7UX37</accession>
<organism evidence="3 4">
    <name type="scientific">Pleurodeles waltl</name>
    <name type="common">Iberian ribbed newt</name>
    <dbReference type="NCBI Taxonomy" id="8319"/>
    <lineage>
        <taxon>Eukaryota</taxon>
        <taxon>Metazoa</taxon>
        <taxon>Chordata</taxon>
        <taxon>Craniata</taxon>
        <taxon>Vertebrata</taxon>
        <taxon>Euteleostomi</taxon>
        <taxon>Amphibia</taxon>
        <taxon>Batrachia</taxon>
        <taxon>Caudata</taxon>
        <taxon>Salamandroidea</taxon>
        <taxon>Salamandridae</taxon>
        <taxon>Pleurodelinae</taxon>
        <taxon>Pleurodeles</taxon>
    </lineage>
</organism>
<evidence type="ECO:0000256" key="1">
    <source>
        <dbReference type="SAM" id="MobiDB-lite"/>
    </source>
</evidence>
<dbReference type="SUPFAM" id="SSF58100">
    <property type="entry name" value="Bacterial hemolysins"/>
    <property type="match status" value="1"/>
</dbReference>
<dbReference type="Gene3D" id="1.20.5.340">
    <property type="match status" value="1"/>
</dbReference>
<evidence type="ECO:0000259" key="2">
    <source>
        <dbReference type="Pfam" id="PF23267"/>
    </source>
</evidence>
<dbReference type="Proteomes" id="UP001066276">
    <property type="component" value="Chromosome 2_2"/>
</dbReference>
<dbReference type="AlphaFoldDB" id="A0AAV7UX37"/>
<dbReference type="InterPro" id="IPR056611">
    <property type="entry name" value="ENOX1/2_dom"/>
</dbReference>
<keyword evidence="4" id="KW-1185">Reference proteome</keyword>
<proteinExistence type="predicted"/>
<name>A0AAV7UX37_PLEWA</name>
<gene>
    <name evidence="3" type="ORF">NDU88_002262</name>
</gene>
<dbReference type="EMBL" id="JANPWB010000004">
    <property type="protein sequence ID" value="KAJ1192956.1"/>
    <property type="molecule type" value="Genomic_DNA"/>
</dbReference>
<dbReference type="Pfam" id="PF23267">
    <property type="entry name" value="ENOX1"/>
    <property type="match status" value="1"/>
</dbReference>